<comment type="caution">
    <text evidence="7">The sequence shown here is derived from an EMBL/GenBank/DDBJ whole genome shotgun (WGS) entry which is preliminary data.</text>
</comment>
<dbReference type="EMBL" id="JACCBE010000001">
    <property type="protein sequence ID" value="NYD57428.1"/>
    <property type="molecule type" value="Genomic_DNA"/>
</dbReference>
<dbReference type="Pfam" id="PF06081">
    <property type="entry name" value="ArAE_1"/>
    <property type="match status" value="1"/>
</dbReference>
<evidence type="ECO:0000313" key="7">
    <source>
        <dbReference type="EMBL" id="NYD57428.1"/>
    </source>
</evidence>
<dbReference type="GO" id="GO:0005886">
    <property type="term" value="C:plasma membrane"/>
    <property type="evidence" value="ECO:0007669"/>
    <property type="project" value="UniProtKB-SubCell"/>
</dbReference>
<feature type="transmembrane region" description="Helical" evidence="6">
    <location>
        <begin position="83"/>
        <end position="112"/>
    </location>
</feature>
<reference evidence="7 8" key="1">
    <citation type="submission" date="2020-07" db="EMBL/GenBank/DDBJ databases">
        <title>Sequencing the genomes of 1000 actinobacteria strains.</title>
        <authorList>
            <person name="Klenk H.-P."/>
        </authorList>
    </citation>
    <scope>NUCLEOTIDE SEQUENCE [LARGE SCALE GENOMIC DNA]</scope>
    <source>
        <strain evidence="7 8">DSM 18965</strain>
    </source>
</reference>
<feature type="transmembrane region" description="Helical" evidence="6">
    <location>
        <begin position="54"/>
        <end position="71"/>
    </location>
</feature>
<proteinExistence type="predicted"/>
<evidence type="ECO:0000313" key="8">
    <source>
        <dbReference type="Proteomes" id="UP000516957"/>
    </source>
</evidence>
<evidence type="ECO:0000256" key="4">
    <source>
        <dbReference type="ARBA" id="ARBA00022989"/>
    </source>
</evidence>
<evidence type="ECO:0000256" key="6">
    <source>
        <dbReference type="SAM" id="Phobius"/>
    </source>
</evidence>
<dbReference type="AlphaFoldDB" id="A0A7Y9JRC3"/>
<keyword evidence="5 6" id="KW-0472">Membrane</keyword>
<name>A0A7Y9JRC3_9ACTN</name>
<keyword evidence="8" id="KW-1185">Reference proteome</keyword>
<keyword evidence="2" id="KW-1003">Cell membrane</keyword>
<gene>
    <name evidence="7" type="ORF">BKA08_001666</name>
</gene>
<evidence type="ECO:0000256" key="2">
    <source>
        <dbReference type="ARBA" id="ARBA00022475"/>
    </source>
</evidence>
<dbReference type="Proteomes" id="UP000516957">
    <property type="component" value="Unassembled WGS sequence"/>
</dbReference>
<keyword evidence="4 6" id="KW-1133">Transmembrane helix</keyword>
<dbReference type="InterPro" id="IPR010343">
    <property type="entry name" value="ArAE_1"/>
</dbReference>
<evidence type="ECO:0000256" key="3">
    <source>
        <dbReference type="ARBA" id="ARBA00022692"/>
    </source>
</evidence>
<evidence type="ECO:0000256" key="1">
    <source>
        <dbReference type="ARBA" id="ARBA00004651"/>
    </source>
</evidence>
<sequence>MQSSDLAARLRGRLRRLRDPAVHTDLLQVVKATVAAVGAWMVADRVLDLEQAFLAPWVALLTVHATVYRSVLRGGQSVAATVLGVLLAYGLVETIGYGAVSLGLGLFLGLLAARWRPLRLEGVAVATTALFLLTMGGTRQESLLVDRLIDTAIGVVTGVLVNLLVVPPLDDRSAEHQLDRIHRRLGELLRRMSRELDEGVDDDGVRAWIEETRGIDDEVDRAEWLLEYSQEAQWWNPRRHRSRRVSDTERGREVLVRLEEGVAQARAIARTLEESVVAAEEWDPRFRDPYLALLDRVGRRVADPDSGVEGLREQVDDLATELSADDLPALRWPLYGSLITSLRHVVTIVDDVASTQPYGEG</sequence>
<comment type="subcellular location">
    <subcellularLocation>
        <location evidence="1">Cell membrane</location>
        <topology evidence="1">Multi-pass membrane protein</topology>
    </subcellularLocation>
</comment>
<evidence type="ECO:0000256" key="5">
    <source>
        <dbReference type="ARBA" id="ARBA00023136"/>
    </source>
</evidence>
<dbReference type="RefSeq" id="WP_179615190.1">
    <property type="nucleotide sequence ID" value="NZ_CP059163.1"/>
</dbReference>
<protein>
    <submittedName>
        <fullName evidence="7">Uncharacterized membrane protein YgaE (UPF0421/DUF939 family)</fullName>
    </submittedName>
</protein>
<organism evidence="7 8">
    <name type="scientific">Nocardioides marinisabuli</name>
    <dbReference type="NCBI Taxonomy" id="419476"/>
    <lineage>
        <taxon>Bacteria</taxon>
        <taxon>Bacillati</taxon>
        <taxon>Actinomycetota</taxon>
        <taxon>Actinomycetes</taxon>
        <taxon>Propionibacteriales</taxon>
        <taxon>Nocardioidaceae</taxon>
        <taxon>Nocardioides</taxon>
    </lineage>
</organism>
<keyword evidence="3 6" id="KW-0812">Transmembrane</keyword>
<accession>A0A7Y9JRC3</accession>
<feature type="transmembrane region" description="Helical" evidence="6">
    <location>
        <begin position="21"/>
        <end position="42"/>
    </location>
</feature>